<dbReference type="OrthoDB" id="5959447at2759"/>
<evidence type="ECO:0000259" key="10">
    <source>
        <dbReference type="PROSITE" id="PS51192"/>
    </source>
</evidence>
<keyword evidence="6" id="KW-0539">Nucleus</keyword>
<dbReference type="KEGG" id="cvn:111108289"/>
<evidence type="ECO:0000313" key="13">
    <source>
        <dbReference type="RefSeq" id="XP_022299779.1"/>
    </source>
</evidence>
<dbReference type="SUPFAM" id="SSF52540">
    <property type="entry name" value="P-loop containing nucleoside triphosphate hydrolases"/>
    <property type="match status" value="1"/>
</dbReference>
<keyword evidence="2" id="KW-0547">Nucleotide-binding</keyword>
<dbReference type="SMART" id="SM00490">
    <property type="entry name" value="HELICc"/>
    <property type="match status" value="1"/>
</dbReference>
<evidence type="ECO:0000256" key="3">
    <source>
        <dbReference type="ARBA" id="ARBA00022840"/>
    </source>
</evidence>
<evidence type="ECO:0000256" key="2">
    <source>
        <dbReference type="ARBA" id="ARBA00022741"/>
    </source>
</evidence>
<dbReference type="PROSITE" id="PS51194">
    <property type="entry name" value="HELICASE_CTER"/>
    <property type="match status" value="1"/>
</dbReference>
<sequence length="440" mass="49997">MELTIEKENEIKTRFNVECLRENQKVGLRAVCSGHDVFVGTKTGSGKSMIYECIPVILPDAIVMIVAPLLSIMKEQTERLRSLGFNATFIGKDSNEEEGIIRGLYNFVFGSPETLVGEKKWRDMLSSYGERLKLLVVDEAHTVVSWGQGKEHDAFREMFSHIGELRAIRSDVPIAALTATSAPSQRRKIMKSLCFRQSSVIISESPDRENIKITSLCIPNNCEIEDAFGWLITEFNKQKEKLPRHIIFSESISDVAKLYAIFRKRVGKSCMFEMFHSKTVESKKESIRADMSKKGEIRILMCTNSAGMGVNFADVHNIIHYGLPREMDVLVQQMGRAGRDGVFSNELIIYKCHKGHLKQVEDELVRMVKDTKCRRQVLCSSYGTNMKKVEPLHMCCDICEKLCKCDNTNCPETHPALQFKMVGMESESMKRSVNDREKLL</sequence>
<keyword evidence="3" id="KW-0067">ATP-binding</keyword>
<keyword evidence="12" id="KW-1185">Reference proteome</keyword>
<comment type="similarity">
    <text evidence="1">Belongs to the helicase family. RecQ subfamily.</text>
</comment>
<dbReference type="Proteomes" id="UP000694844">
    <property type="component" value="Chromosome 8"/>
</dbReference>
<feature type="domain" description="Helicase C-terminal" evidence="11">
    <location>
        <begin position="223"/>
        <end position="390"/>
    </location>
</feature>
<dbReference type="GO" id="GO:0003677">
    <property type="term" value="F:DNA binding"/>
    <property type="evidence" value="ECO:0007669"/>
    <property type="project" value="UniProtKB-KW"/>
</dbReference>
<dbReference type="GO" id="GO:0005524">
    <property type="term" value="F:ATP binding"/>
    <property type="evidence" value="ECO:0007669"/>
    <property type="project" value="UniProtKB-KW"/>
</dbReference>
<evidence type="ECO:0000256" key="5">
    <source>
        <dbReference type="ARBA" id="ARBA00023235"/>
    </source>
</evidence>
<dbReference type="InterPro" id="IPR014001">
    <property type="entry name" value="Helicase_ATP-bd"/>
</dbReference>
<dbReference type="GO" id="GO:0005737">
    <property type="term" value="C:cytoplasm"/>
    <property type="evidence" value="ECO:0007669"/>
    <property type="project" value="TreeGrafter"/>
</dbReference>
<feature type="domain" description="Helicase ATP-binding" evidence="10">
    <location>
        <begin position="28"/>
        <end position="199"/>
    </location>
</feature>
<gene>
    <name evidence="13" type="primary">LOC111108289</name>
</gene>
<dbReference type="InterPro" id="IPR011545">
    <property type="entry name" value="DEAD/DEAH_box_helicase_dom"/>
</dbReference>
<dbReference type="GO" id="GO:0005634">
    <property type="term" value="C:nucleus"/>
    <property type="evidence" value="ECO:0007669"/>
    <property type="project" value="TreeGrafter"/>
</dbReference>
<evidence type="ECO:0000256" key="6">
    <source>
        <dbReference type="ARBA" id="ARBA00023242"/>
    </source>
</evidence>
<name>A0A8B8BAL3_CRAVI</name>
<dbReference type="RefSeq" id="XP_022299779.1">
    <property type="nucleotide sequence ID" value="XM_022444071.1"/>
</dbReference>
<protein>
    <recommendedName>
        <fullName evidence="8">DNA 3'-5' helicase</fullName>
        <ecNumber evidence="8">5.6.2.4</ecNumber>
    </recommendedName>
    <alternativeName>
        <fullName evidence="9">DNA 3'-5' helicase BLM</fullName>
    </alternativeName>
</protein>
<evidence type="ECO:0000313" key="12">
    <source>
        <dbReference type="Proteomes" id="UP000694844"/>
    </source>
</evidence>
<dbReference type="PANTHER" id="PTHR13710:SF153">
    <property type="entry name" value="RECQ-LIKE DNA HELICASE BLM"/>
    <property type="match status" value="1"/>
</dbReference>
<comment type="catalytic activity">
    <reaction evidence="7">
        <text>Couples ATP hydrolysis with the unwinding of duplex DNA by translocating in the 3'-5' direction.</text>
        <dbReference type="EC" id="5.6.2.4"/>
    </reaction>
</comment>
<dbReference type="GO" id="GO:0000724">
    <property type="term" value="P:double-strand break repair via homologous recombination"/>
    <property type="evidence" value="ECO:0007669"/>
    <property type="project" value="TreeGrafter"/>
</dbReference>
<dbReference type="InterPro" id="IPR001650">
    <property type="entry name" value="Helicase_C-like"/>
</dbReference>
<evidence type="ECO:0000259" key="11">
    <source>
        <dbReference type="PROSITE" id="PS51194"/>
    </source>
</evidence>
<dbReference type="InterPro" id="IPR027417">
    <property type="entry name" value="P-loop_NTPase"/>
</dbReference>
<reference evidence="13" key="1">
    <citation type="submission" date="2025-08" db="UniProtKB">
        <authorList>
            <consortium name="RefSeq"/>
        </authorList>
    </citation>
    <scope>IDENTIFICATION</scope>
    <source>
        <tissue evidence="13">Whole sample</tissue>
    </source>
</reference>
<keyword evidence="5" id="KW-0413">Isomerase</keyword>
<keyword evidence="4" id="KW-0238">DNA-binding</keyword>
<proteinExistence type="inferred from homology"/>
<dbReference type="GeneID" id="111108289"/>
<accession>A0A8B8BAL3</accession>
<dbReference type="GO" id="GO:0043138">
    <property type="term" value="F:3'-5' DNA helicase activity"/>
    <property type="evidence" value="ECO:0007669"/>
    <property type="project" value="UniProtKB-EC"/>
</dbReference>
<dbReference type="SMART" id="SM00487">
    <property type="entry name" value="DEXDc"/>
    <property type="match status" value="1"/>
</dbReference>
<evidence type="ECO:0000256" key="4">
    <source>
        <dbReference type="ARBA" id="ARBA00023125"/>
    </source>
</evidence>
<evidence type="ECO:0000256" key="8">
    <source>
        <dbReference type="ARBA" id="ARBA00034808"/>
    </source>
</evidence>
<evidence type="ECO:0000256" key="9">
    <source>
        <dbReference type="ARBA" id="ARBA00044542"/>
    </source>
</evidence>
<organism evidence="12 13">
    <name type="scientific">Crassostrea virginica</name>
    <name type="common">Eastern oyster</name>
    <dbReference type="NCBI Taxonomy" id="6565"/>
    <lineage>
        <taxon>Eukaryota</taxon>
        <taxon>Metazoa</taxon>
        <taxon>Spiralia</taxon>
        <taxon>Lophotrochozoa</taxon>
        <taxon>Mollusca</taxon>
        <taxon>Bivalvia</taxon>
        <taxon>Autobranchia</taxon>
        <taxon>Pteriomorphia</taxon>
        <taxon>Ostreida</taxon>
        <taxon>Ostreoidea</taxon>
        <taxon>Ostreidae</taxon>
        <taxon>Crassostrea</taxon>
    </lineage>
</organism>
<dbReference type="AlphaFoldDB" id="A0A8B8BAL3"/>
<dbReference type="EC" id="5.6.2.4" evidence="8"/>
<evidence type="ECO:0000256" key="1">
    <source>
        <dbReference type="ARBA" id="ARBA00005446"/>
    </source>
</evidence>
<dbReference type="PANTHER" id="PTHR13710">
    <property type="entry name" value="DNA HELICASE RECQ FAMILY MEMBER"/>
    <property type="match status" value="1"/>
</dbReference>
<dbReference type="Gene3D" id="3.40.50.300">
    <property type="entry name" value="P-loop containing nucleotide triphosphate hydrolases"/>
    <property type="match status" value="2"/>
</dbReference>
<dbReference type="Pfam" id="PF00271">
    <property type="entry name" value="Helicase_C"/>
    <property type="match status" value="1"/>
</dbReference>
<dbReference type="GO" id="GO:0005694">
    <property type="term" value="C:chromosome"/>
    <property type="evidence" value="ECO:0007669"/>
    <property type="project" value="TreeGrafter"/>
</dbReference>
<dbReference type="PROSITE" id="PS51192">
    <property type="entry name" value="HELICASE_ATP_BIND_1"/>
    <property type="match status" value="1"/>
</dbReference>
<dbReference type="GO" id="GO:0009378">
    <property type="term" value="F:four-way junction helicase activity"/>
    <property type="evidence" value="ECO:0007669"/>
    <property type="project" value="TreeGrafter"/>
</dbReference>
<evidence type="ECO:0000256" key="7">
    <source>
        <dbReference type="ARBA" id="ARBA00034617"/>
    </source>
</evidence>
<dbReference type="Pfam" id="PF00270">
    <property type="entry name" value="DEAD"/>
    <property type="match status" value="1"/>
</dbReference>